<dbReference type="FunFam" id="3.40.50.300:FF:000855">
    <property type="entry name" value="Guanylate kinase"/>
    <property type="match status" value="1"/>
</dbReference>
<dbReference type="Gene3D" id="3.30.63.10">
    <property type="entry name" value="Guanylate Kinase phosphate binding domain"/>
    <property type="match status" value="1"/>
</dbReference>
<evidence type="ECO:0000256" key="8">
    <source>
        <dbReference type="ARBA" id="ARBA00022741"/>
    </source>
</evidence>
<name>A0A7C0U399_DESA2</name>
<dbReference type="SUPFAM" id="SSF52540">
    <property type="entry name" value="P-loop containing nucleoside triphosphate hydrolases"/>
    <property type="match status" value="1"/>
</dbReference>
<feature type="binding site" evidence="13">
    <location>
        <begin position="13"/>
        <end position="20"/>
    </location>
    <ligand>
        <name>ATP</name>
        <dbReference type="ChEBI" id="CHEBI:30616"/>
    </ligand>
</feature>
<evidence type="ECO:0000259" key="14">
    <source>
        <dbReference type="PROSITE" id="PS50052"/>
    </source>
</evidence>
<dbReference type="PANTHER" id="PTHR23117:SF13">
    <property type="entry name" value="GUANYLATE KINASE"/>
    <property type="match status" value="1"/>
</dbReference>
<evidence type="ECO:0000256" key="9">
    <source>
        <dbReference type="ARBA" id="ARBA00022777"/>
    </source>
</evidence>
<evidence type="ECO:0000256" key="7">
    <source>
        <dbReference type="ARBA" id="ARBA00022679"/>
    </source>
</evidence>
<dbReference type="GO" id="GO:0004385">
    <property type="term" value="F:GMP kinase activity"/>
    <property type="evidence" value="ECO:0007669"/>
    <property type="project" value="UniProtKB-UniRule"/>
</dbReference>
<keyword evidence="10 13" id="KW-0067">ATP-binding</keyword>
<dbReference type="InterPro" id="IPR027417">
    <property type="entry name" value="P-loop_NTPase"/>
</dbReference>
<dbReference type="GO" id="GO:0005524">
    <property type="term" value="F:ATP binding"/>
    <property type="evidence" value="ECO:0007669"/>
    <property type="project" value="UniProtKB-UniRule"/>
</dbReference>
<evidence type="ECO:0000256" key="10">
    <source>
        <dbReference type="ARBA" id="ARBA00022840"/>
    </source>
</evidence>
<comment type="caution">
    <text evidence="15">The sequence shown here is derived from an EMBL/GenBank/DDBJ whole genome shotgun (WGS) entry which is preliminary data.</text>
</comment>
<keyword evidence="7 13" id="KW-0808">Transferase</keyword>
<dbReference type="FunFam" id="3.30.63.10:FF:000005">
    <property type="entry name" value="Guanylate kinase"/>
    <property type="match status" value="1"/>
</dbReference>
<dbReference type="Proteomes" id="UP000886289">
    <property type="component" value="Unassembled WGS sequence"/>
</dbReference>
<dbReference type="SMART" id="SM00072">
    <property type="entry name" value="GuKc"/>
    <property type="match status" value="1"/>
</dbReference>
<gene>
    <name evidence="13" type="primary">gmk</name>
    <name evidence="15" type="ORF">ENG63_06515</name>
</gene>
<dbReference type="HAMAP" id="MF_00328">
    <property type="entry name" value="Guanylate_kinase"/>
    <property type="match status" value="1"/>
</dbReference>
<accession>A0A7C0U399</accession>
<comment type="catalytic activity">
    <reaction evidence="12 13">
        <text>GMP + ATP = GDP + ADP</text>
        <dbReference type="Rhea" id="RHEA:20780"/>
        <dbReference type="ChEBI" id="CHEBI:30616"/>
        <dbReference type="ChEBI" id="CHEBI:58115"/>
        <dbReference type="ChEBI" id="CHEBI:58189"/>
        <dbReference type="ChEBI" id="CHEBI:456216"/>
        <dbReference type="EC" id="2.7.4.8"/>
    </reaction>
</comment>
<evidence type="ECO:0000256" key="1">
    <source>
        <dbReference type="ARBA" id="ARBA00003531"/>
    </source>
</evidence>
<keyword evidence="8 13" id="KW-0547">Nucleotide-binding</keyword>
<evidence type="ECO:0000256" key="2">
    <source>
        <dbReference type="ARBA" id="ARBA00004496"/>
    </source>
</evidence>
<evidence type="ECO:0000256" key="5">
    <source>
        <dbReference type="ARBA" id="ARBA00016296"/>
    </source>
</evidence>
<dbReference type="EMBL" id="DRBS01000249">
    <property type="protein sequence ID" value="HDD44493.1"/>
    <property type="molecule type" value="Genomic_DNA"/>
</dbReference>
<proteinExistence type="inferred from homology"/>
<dbReference type="PROSITE" id="PS50052">
    <property type="entry name" value="GUANYLATE_KINASE_2"/>
    <property type="match status" value="1"/>
</dbReference>
<dbReference type="InterPro" id="IPR008145">
    <property type="entry name" value="GK/Ca_channel_bsu"/>
</dbReference>
<evidence type="ECO:0000256" key="6">
    <source>
        <dbReference type="ARBA" id="ARBA00022490"/>
    </source>
</evidence>
<dbReference type="PANTHER" id="PTHR23117">
    <property type="entry name" value="GUANYLATE KINASE-RELATED"/>
    <property type="match status" value="1"/>
</dbReference>
<protein>
    <recommendedName>
        <fullName evidence="5 13">Guanylate kinase</fullName>
        <ecNumber evidence="4 13">2.7.4.8</ecNumber>
    </recommendedName>
    <alternativeName>
        <fullName evidence="11 13">GMP kinase</fullName>
    </alternativeName>
</protein>
<dbReference type="GO" id="GO:0005829">
    <property type="term" value="C:cytosol"/>
    <property type="evidence" value="ECO:0007669"/>
    <property type="project" value="TreeGrafter"/>
</dbReference>
<keyword evidence="9 13" id="KW-0418">Kinase</keyword>
<evidence type="ECO:0000256" key="11">
    <source>
        <dbReference type="ARBA" id="ARBA00030128"/>
    </source>
</evidence>
<dbReference type="InterPro" id="IPR017665">
    <property type="entry name" value="Guanylate_kinase"/>
</dbReference>
<dbReference type="PROSITE" id="PS00856">
    <property type="entry name" value="GUANYLATE_KINASE_1"/>
    <property type="match status" value="1"/>
</dbReference>
<evidence type="ECO:0000256" key="3">
    <source>
        <dbReference type="ARBA" id="ARBA00005790"/>
    </source>
</evidence>
<dbReference type="NCBIfam" id="TIGR03263">
    <property type="entry name" value="guanyl_kin"/>
    <property type="match status" value="1"/>
</dbReference>
<feature type="domain" description="Guanylate kinase-like" evidence="14">
    <location>
        <begin position="6"/>
        <end position="184"/>
    </location>
</feature>
<keyword evidence="6 13" id="KW-0963">Cytoplasm</keyword>
<reference evidence="15" key="1">
    <citation type="journal article" date="2020" name="mSystems">
        <title>Genome- and Community-Level Interaction Insights into Carbon Utilization and Element Cycling Functions of Hydrothermarchaeota in Hydrothermal Sediment.</title>
        <authorList>
            <person name="Zhou Z."/>
            <person name="Liu Y."/>
            <person name="Xu W."/>
            <person name="Pan J."/>
            <person name="Luo Z.H."/>
            <person name="Li M."/>
        </authorList>
    </citation>
    <scope>NUCLEOTIDE SEQUENCE [LARGE SCALE GENOMIC DNA]</scope>
    <source>
        <strain evidence="15">HyVt-233</strain>
    </source>
</reference>
<evidence type="ECO:0000256" key="12">
    <source>
        <dbReference type="ARBA" id="ARBA00048594"/>
    </source>
</evidence>
<dbReference type="Gene3D" id="3.40.50.300">
    <property type="entry name" value="P-loop containing nucleotide triphosphate hydrolases"/>
    <property type="match status" value="2"/>
</dbReference>
<comment type="similarity">
    <text evidence="3 13">Belongs to the guanylate kinase family.</text>
</comment>
<organism evidence="15">
    <name type="scientific">Desulfofervidus auxilii</name>
    <dbReference type="NCBI Taxonomy" id="1621989"/>
    <lineage>
        <taxon>Bacteria</taxon>
        <taxon>Pseudomonadati</taxon>
        <taxon>Thermodesulfobacteriota</taxon>
        <taxon>Candidatus Desulfofervidia</taxon>
        <taxon>Candidatus Desulfofervidales</taxon>
        <taxon>Candidatus Desulfofervidaceae</taxon>
        <taxon>Candidatus Desulfofervidus</taxon>
    </lineage>
</organism>
<evidence type="ECO:0000313" key="15">
    <source>
        <dbReference type="EMBL" id="HDD44493.1"/>
    </source>
</evidence>
<comment type="subcellular location">
    <subcellularLocation>
        <location evidence="2 13">Cytoplasm</location>
    </subcellularLocation>
</comment>
<sequence>MRRNKGDIFVISAPSGTGKTTLIRILMSRFPEMVFSVSCTTRPPRPGELHGRDYFFITETEFKNMVEHGEMLEWAKVHGHYYGTPLPFIKEKLAAGKDIILDIDVQGARQVKEKLPEAILIFIIPPSLKELKKRLLKRSTESLEIIAKRLKVAQKEIKMAKEFDFIVVNTEIKTALKELECIIFATKAKTIKRWHLAEKLLEEMLPV</sequence>
<evidence type="ECO:0000256" key="13">
    <source>
        <dbReference type="HAMAP-Rule" id="MF_00328"/>
    </source>
</evidence>
<dbReference type="Pfam" id="PF00625">
    <property type="entry name" value="Guanylate_kin"/>
    <property type="match status" value="1"/>
</dbReference>
<comment type="function">
    <text evidence="1 13">Essential for recycling GMP and indirectly, cGMP.</text>
</comment>
<dbReference type="InterPro" id="IPR008144">
    <property type="entry name" value="Guanylate_kin-like_dom"/>
</dbReference>
<dbReference type="CDD" id="cd00071">
    <property type="entry name" value="GMPK"/>
    <property type="match status" value="1"/>
</dbReference>
<evidence type="ECO:0000256" key="4">
    <source>
        <dbReference type="ARBA" id="ARBA00012961"/>
    </source>
</evidence>
<dbReference type="AlphaFoldDB" id="A0A7C0U399"/>
<dbReference type="InterPro" id="IPR020590">
    <property type="entry name" value="Guanylate_kinase_CS"/>
</dbReference>
<dbReference type="EC" id="2.7.4.8" evidence="4 13"/>